<dbReference type="PANTHER" id="PTHR37419:SF1">
    <property type="entry name" value="SERINE_THREONINE-PROTEIN KINASE TOXIN HIPA"/>
    <property type="match status" value="1"/>
</dbReference>
<keyword evidence="2" id="KW-0808">Transferase</keyword>
<comment type="caution">
    <text evidence="6">The sequence shown here is derived from an EMBL/GenBank/DDBJ whole genome shotgun (WGS) entry which is preliminary data.</text>
</comment>
<feature type="domain" description="HipA N-terminal subdomain 1" evidence="5">
    <location>
        <begin position="5"/>
        <end position="97"/>
    </location>
</feature>
<dbReference type="Pfam" id="PF13657">
    <property type="entry name" value="Couple_hipA"/>
    <property type="match status" value="1"/>
</dbReference>
<evidence type="ECO:0000313" key="6">
    <source>
        <dbReference type="EMBL" id="KAA9361566.1"/>
    </source>
</evidence>
<dbReference type="InterPro" id="IPR052028">
    <property type="entry name" value="HipA_Ser/Thr_kinase"/>
</dbReference>
<evidence type="ECO:0000259" key="4">
    <source>
        <dbReference type="Pfam" id="PF07804"/>
    </source>
</evidence>
<keyword evidence="7" id="KW-1185">Reference proteome</keyword>
<dbReference type="GO" id="GO:0004674">
    <property type="term" value="F:protein serine/threonine kinase activity"/>
    <property type="evidence" value="ECO:0007669"/>
    <property type="project" value="TreeGrafter"/>
</dbReference>
<dbReference type="EMBL" id="VYXQ01000024">
    <property type="protein sequence ID" value="KAA9361566.1"/>
    <property type="molecule type" value="Genomic_DNA"/>
</dbReference>
<comment type="similarity">
    <text evidence="1">Belongs to the HipA Ser/Thr kinase family.</text>
</comment>
<keyword evidence="3" id="KW-0418">Kinase</keyword>
<protein>
    <submittedName>
        <fullName evidence="6">Type II toxin-antitoxin system HipA family toxin</fullName>
    </submittedName>
</protein>
<dbReference type="CDD" id="cd17793">
    <property type="entry name" value="HipA"/>
    <property type="match status" value="1"/>
</dbReference>
<evidence type="ECO:0000256" key="2">
    <source>
        <dbReference type="ARBA" id="ARBA00022679"/>
    </source>
</evidence>
<reference evidence="6 7" key="1">
    <citation type="submission" date="2019-09" db="EMBL/GenBank/DDBJ databases">
        <title>Biological control of the noxious weed angled onion (Allium triquetrum) thwarted by endophytic bacteria in Victoria, Australia.</title>
        <authorList>
            <person name="Tehranchian P."/>
            <person name="Adair R.J."/>
            <person name="Van T.H."/>
            <person name="Morrison P.D."/>
            <person name="Williams H."/>
            <person name="Lawrie A.C."/>
        </authorList>
    </citation>
    <scope>NUCLEOTIDE SEQUENCE [LARGE SCALE GENOMIC DNA]</scope>
    <source>
        <strain evidence="6 7">RPTAtOch1</strain>
    </source>
</reference>
<dbReference type="AlphaFoldDB" id="A0A5N1JNI4"/>
<dbReference type="Gene3D" id="1.10.1070.20">
    <property type="match status" value="1"/>
</dbReference>
<dbReference type="NCBIfam" id="TIGR03071">
    <property type="entry name" value="couple_hipA"/>
    <property type="match status" value="1"/>
</dbReference>
<feature type="domain" description="HipA-like C-terminal" evidence="4">
    <location>
        <begin position="138"/>
        <end position="376"/>
    </location>
</feature>
<dbReference type="PANTHER" id="PTHR37419">
    <property type="entry name" value="SERINE/THREONINE-PROTEIN KINASE TOXIN HIPA"/>
    <property type="match status" value="1"/>
</dbReference>
<sequence>MTTLFYEDFAVGELHSEENLNFSYLDEWASKKSAFPLSVTMPTKTSSYGPDKILPWLANLMPENHLSEIGQRLKVSPQDIVGVLAHLGRDTAGAISVGAPRKSGSTSVTPIPDEATLEKIINELPEKPFLIGTEGVSMSLAGVQDKLPVYMLDDGMLGVPTEGTPSTHILKPDALKTRLPASVQNEAFCMRLAKHCGLDVANVTTGVAGSRSYLLVERYDRIRDGKGFVRRIHQEDFCQVLGYFPAQKYERSRIGGRNGPTLVGMFKAVEEFISAGEREKFLDAVIFNVLICNTDAHAKNYSILIGQGGSARLAPLYDLMCASIYKNVDQSLAQSIAGKTNANELHAADWKELATSVSLSPAKTLRRVQSLAETVLEHAEMVANEIAKTQVGGHDLLSRVSYKVQKRAKRILRQLDEAN</sequence>
<dbReference type="RefSeq" id="WP_151095292.1">
    <property type="nucleotide sequence ID" value="NZ_VYXQ01000024.1"/>
</dbReference>
<evidence type="ECO:0000256" key="1">
    <source>
        <dbReference type="ARBA" id="ARBA00010164"/>
    </source>
</evidence>
<dbReference type="Pfam" id="PF07804">
    <property type="entry name" value="HipA_C"/>
    <property type="match status" value="1"/>
</dbReference>
<proteinExistence type="inferred from homology"/>
<accession>A0A5N1JNI4</accession>
<evidence type="ECO:0000259" key="5">
    <source>
        <dbReference type="Pfam" id="PF13657"/>
    </source>
</evidence>
<dbReference type="InterPro" id="IPR017508">
    <property type="entry name" value="HipA_N1"/>
</dbReference>
<evidence type="ECO:0000313" key="7">
    <source>
        <dbReference type="Proteomes" id="UP000327108"/>
    </source>
</evidence>
<name>A0A5N1JNI4_9HYPH</name>
<dbReference type="Proteomes" id="UP000327108">
    <property type="component" value="Unassembled WGS sequence"/>
</dbReference>
<gene>
    <name evidence="6" type="ORF">F3W84_20235</name>
</gene>
<organism evidence="6 7">
    <name type="scientific">Ochrobactrum quorumnocens</name>
    <dbReference type="NCBI Taxonomy" id="271865"/>
    <lineage>
        <taxon>Bacteria</taxon>
        <taxon>Pseudomonadati</taxon>
        <taxon>Pseudomonadota</taxon>
        <taxon>Alphaproteobacteria</taxon>
        <taxon>Hyphomicrobiales</taxon>
        <taxon>Brucellaceae</taxon>
        <taxon>Brucella/Ochrobactrum group</taxon>
        <taxon>Ochrobactrum</taxon>
    </lineage>
</organism>
<dbReference type="InterPro" id="IPR012893">
    <property type="entry name" value="HipA-like_C"/>
</dbReference>
<evidence type="ECO:0000256" key="3">
    <source>
        <dbReference type="ARBA" id="ARBA00022777"/>
    </source>
</evidence>
<dbReference type="GO" id="GO:0005829">
    <property type="term" value="C:cytosol"/>
    <property type="evidence" value="ECO:0007669"/>
    <property type="project" value="TreeGrafter"/>
</dbReference>